<keyword evidence="1" id="KW-0833">Ubl conjugation pathway</keyword>
<dbReference type="Gene3D" id="1.25.10.10">
    <property type="entry name" value="Leucine-rich Repeat Variant"/>
    <property type="match status" value="1"/>
</dbReference>
<accession>A0ABN9E552</accession>
<keyword evidence="1" id="KW-0479">Metal-binding</keyword>
<comment type="subunit">
    <text evidence="1">Component of the ribosome quality control complex (RQC).</text>
</comment>
<comment type="function">
    <text evidence="1">E3 ubiquitin-protein ligase. Component of the ribosome quality control complex (RQC), a ribosome-associated complex that mediates ubiquitination and extraction of incompletely synthesized nascent chains for proteasomal degradation.</text>
</comment>
<dbReference type="PANTHER" id="PTHR12389">
    <property type="entry name" value="ZINC FINGER PROTEIN 294"/>
    <property type="match status" value="1"/>
</dbReference>
<dbReference type="InterPro" id="IPR011989">
    <property type="entry name" value="ARM-like"/>
</dbReference>
<dbReference type="InterPro" id="IPR016024">
    <property type="entry name" value="ARM-type_fold"/>
</dbReference>
<keyword evidence="1" id="KW-0863">Zinc-finger</keyword>
<dbReference type="PANTHER" id="PTHR12389:SF0">
    <property type="entry name" value="E3 UBIQUITIN-PROTEIN LIGASE LISTERIN"/>
    <property type="match status" value="1"/>
</dbReference>
<feature type="non-terminal residue" evidence="3">
    <location>
        <position position="1"/>
    </location>
</feature>
<dbReference type="EMBL" id="CATNWA010015085">
    <property type="protein sequence ID" value="CAI9579349.1"/>
    <property type="molecule type" value="Genomic_DNA"/>
</dbReference>
<proteinExistence type="inferred from homology"/>
<protein>
    <recommendedName>
        <fullName evidence="1">E3 ubiquitin-protein ligase listerin</fullName>
        <ecNumber evidence="1">2.3.2.27</ecNumber>
    </recommendedName>
    <alternativeName>
        <fullName evidence="1">RING-type E3 ubiquitin transferase listerin</fullName>
    </alternativeName>
</protein>
<dbReference type="Proteomes" id="UP001162483">
    <property type="component" value="Unassembled WGS sequence"/>
</dbReference>
<feature type="non-terminal residue" evidence="3">
    <location>
        <position position="182"/>
    </location>
</feature>
<comment type="similarity">
    <text evidence="1">Belongs to the LTN1 family.</text>
</comment>
<dbReference type="InterPro" id="IPR039795">
    <property type="entry name" value="LTN1/Rkr1"/>
</dbReference>
<keyword evidence="1" id="KW-0862">Zinc</keyword>
<dbReference type="Pfam" id="PF22958">
    <property type="entry name" value="Ltn1_1st"/>
    <property type="match status" value="1"/>
</dbReference>
<evidence type="ECO:0000256" key="1">
    <source>
        <dbReference type="RuleBase" id="RU367090"/>
    </source>
</evidence>
<evidence type="ECO:0000313" key="4">
    <source>
        <dbReference type="Proteomes" id="UP001162483"/>
    </source>
</evidence>
<name>A0ABN9E552_9NEOB</name>
<comment type="catalytic activity">
    <reaction evidence="1">
        <text>S-ubiquitinyl-[E2 ubiquitin-conjugating enzyme]-L-cysteine + [acceptor protein]-L-lysine = [E2 ubiquitin-conjugating enzyme]-L-cysteine + N(6)-ubiquitinyl-[acceptor protein]-L-lysine.</text>
        <dbReference type="EC" id="2.3.2.27"/>
    </reaction>
</comment>
<dbReference type="SUPFAM" id="SSF48371">
    <property type="entry name" value="ARM repeat"/>
    <property type="match status" value="1"/>
</dbReference>
<comment type="caution">
    <text evidence="3">The sequence shown here is derived from an EMBL/GenBank/DDBJ whole genome shotgun (WGS) entry which is preliminary data.</text>
</comment>
<reference evidence="3" key="1">
    <citation type="submission" date="2023-05" db="EMBL/GenBank/DDBJ databases">
        <authorList>
            <person name="Stuckert A."/>
        </authorList>
    </citation>
    <scope>NUCLEOTIDE SEQUENCE</scope>
</reference>
<keyword evidence="1" id="KW-0808">Transferase</keyword>
<evidence type="ECO:0000259" key="2">
    <source>
        <dbReference type="Pfam" id="PF22958"/>
    </source>
</evidence>
<evidence type="ECO:0000313" key="3">
    <source>
        <dbReference type="EMBL" id="CAI9579349.1"/>
    </source>
</evidence>
<feature type="domain" description="E3 ubiquitin-protein ligase listerin N-terminal" evidence="2">
    <location>
        <begin position="1"/>
        <end position="182"/>
    </location>
</feature>
<dbReference type="InterPro" id="IPR054476">
    <property type="entry name" value="Ltn1_N"/>
</dbReference>
<organism evidence="3 4">
    <name type="scientific">Staurois parvus</name>
    <dbReference type="NCBI Taxonomy" id="386267"/>
    <lineage>
        <taxon>Eukaryota</taxon>
        <taxon>Metazoa</taxon>
        <taxon>Chordata</taxon>
        <taxon>Craniata</taxon>
        <taxon>Vertebrata</taxon>
        <taxon>Euteleostomi</taxon>
        <taxon>Amphibia</taxon>
        <taxon>Batrachia</taxon>
        <taxon>Anura</taxon>
        <taxon>Neobatrachia</taxon>
        <taxon>Ranoidea</taxon>
        <taxon>Ranidae</taxon>
        <taxon>Staurois</taxon>
    </lineage>
</organism>
<sequence length="182" mass="20800">GVLPYWPRNYCKISLDHDRRVREATQQAFEQLILKVKKYLAPHLKSLMGFWLIAQCDTYSPAASAARAAFEAAFPPHKQPEALTFCKDEILNVLLDHLLKETPDSLSDPQTVPPEERESKYFRVVTCSLLALKRLLSMLPSGESSVLQERLAHLLSQSKFWKYSKHQSPNIRSAFFELISAL</sequence>
<keyword evidence="4" id="KW-1185">Reference proteome</keyword>
<dbReference type="EC" id="2.3.2.27" evidence="1"/>
<comment type="pathway">
    <text evidence="1">Protein modification; protein ubiquitination.</text>
</comment>
<gene>
    <name evidence="3" type="ORF">SPARVUS_LOCUS9059145</name>
</gene>